<dbReference type="EMBL" id="RBNI01012813">
    <property type="protein sequence ID" value="RUP42522.1"/>
    <property type="molecule type" value="Genomic_DNA"/>
</dbReference>
<keyword evidence="4" id="KW-1185">Reference proteome</keyword>
<accession>A0A433CVF2</accession>
<evidence type="ECO:0000259" key="2">
    <source>
        <dbReference type="Pfam" id="PF01591"/>
    </source>
</evidence>
<gene>
    <name evidence="3" type="ORF">BC936DRAFT_138262</name>
</gene>
<dbReference type="Proteomes" id="UP000268093">
    <property type="component" value="Unassembled WGS sequence"/>
</dbReference>
<name>A0A433CVF2_9FUNG</name>
<feature type="region of interest" description="Disordered" evidence="1">
    <location>
        <begin position="1"/>
        <end position="22"/>
    </location>
</feature>
<dbReference type="GO" id="GO:0005524">
    <property type="term" value="F:ATP binding"/>
    <property type="evidence" value="ECO:0007669"/>
    <property type="project" value="InterPro"/>
</dbReference>
<feature type="domain" description="6-phosphofructo-2-kinase" evidence="2">
    <location>
        <begin position="17"/>
        <end position="64"/>
    </location>
</feature>
<protein>
    <recommendedName>
        <fullName evidence="2">6-phosphofructo-2-kinase domain-containing protein</fullName>
    </recommendedName>
</protein>
<evidence type="ECO:0000313" key="4">
    <source>
        <dbReference type="Proteomes" id="UP000268093"/>
    </source>
</evidence>
<dbReference type="Gene3D" id="3.40.50.300">
    <property type="entry name" value="P-loop containing nucleotide triphosphate hydrolases"/>
    <property type="match status" value="1"/>
</dbReference>
<dbReference type="GO" id="GO:0006000">
    <property type="term" value="P:fructose metabolic process"/>
    <property type="evidence" value="ECO:0007669"/>
    <property type="project" value="InterPro"/>
</dbReference>
<dbReference type="InterPro" id="IPR027417">
    <property type="entry name" value="P-loop_NTPase"/>
</dbReference>
<dbReference type="AlphaFoldDB" id="A0A433CVF2"/>
<proteinExistence type="predicted"/>
<reference evidence="3 4" key="1">
    <citation type="journal article" date="2018" name="New Phytol.">
        <title>Phylogenomics of Endogonaceae and evolution of mycorrhizas within Mucoromycota.</title>
        <authorList>
            <person name="Chang Y."/>
            <person name="Desiro A."/>
            <person name="Na H."/>
            <person name="Sandor L."/>
            <person name="Lipzen A."/>
            <person name="Clum A."/>
            <person name="Barry K."/>
            <person name="Grigoriev I.V."/>
            <person name="Martin F.M."/>
            <person name="Stajich J.E."/>
            <person name="Smith M.E."/>
            <person name="Bonito G."/>
            <person name="Spatafora J.W."/>
        </authorList>
    </citation>
    <scope>NUCLEOTIDE SEQUENCE [LARGE SCALE GENOMIC DNA]</scope>
    <source>
        <strain evidence="3 4">GMNB39</strain>
    </source>
</reference>
<dbReference type="Pfam" id="PF01591">
    <property type="entry name" value="6PF2K"/>
    <property type="match status" value="1"/>
</dbReference>
<dbReference type="GO" id="GO:0003873">
    <property type="term" value="F:6-phosphofructo-2-kinase activity"/>
    <property type="evidence" value="ECO:0007669"/>
    <property type="project" value="InterPro"/>
</dbReference>
<organism evidence="3 4">
    <name type="scientific">Jimgerdemannia flammicorona</name>
    <dbReference type="NCBI Taxonomy" id="994334"/>
    <lineage>
        <taxon>Eukaryota</taxon>
        <taxon>Fungi</taxon>
        <taxon>Fungi incertae sedis</taxon>
        <taxon>Mucoromycota</taxon>
        <taxon>Mucoromycotina</taxon>
        <taxon>Endogonomycetes</taxon>
        <taxon>Endogonales</taxon>
        <taxon>Endogonaceae</taxon>
        <taxon>Jimgerdemannia</taxon>
    </lineage>
</organism>
<feature type="compositionally biased region" description="Basic and acidic residues" evidence="1">
    <location>
        <begin position="7"/>
        <end position="16"/>
    </location>
</feature>
<comment type="caution">
    <text evidence="3">The sequence shown here is derived from an EMBL/GenBank/DDBJ whole genome shotgun (WGS) entry which is preliminary data.</text>
</comment>
<evidence type="ECO:0000313" key="3">
    <source>
        <dbReference type="EMBL" id="RUP42522.1"/>
    </source>
</evidence>
<dbReference type="InterPro" id="IPR013079">
    <property type="entry name" value="6Phosfructo_kin"/>
</dbReference>
<evidence type="ECO:0000256" key="1">
    <source>
        <dbReference type="SAM" id="MobiDB-lite"/>
    </source>
</evidence>
<sequence length="87" mass="9381">MGGDPEEAVKDFKLTDRPSTSPFQSRINAHEPYYKTITDLKLSFVKMMNVGELTVVNNVNGYLQVGCGDGYVNVVDIVADGVLGAGI</sequence>